<protein>
    <submittedName>
        <fullName evidence="2">Uncharacterized protein</fullName>
    </submittedName>
</protein>
<evidence type="ECO:0000256" key="1">
    <source>
        <dbReference type="SAM" id="MobiDB-lite"/>
    </source>
</evidence>
<dbReference type="Proteomes" id="UP000265520">
    <property type="component" value="Unassembled WGS sequence"/>
</dbReference>
<evidence type="ECO:0000313" key="2">
    <source>
        <dbReference type="EMBL" id="MCI22202.1"/>
    </source>
</evidence>
<organism evidence="2 3">
    <name type="scientific">Trifolium medium</name>
    <dbReference type="NCBI Taxonomy" id="97028"/>
    <lineage>
        <taxon>Eukaryota</taxon>
        <taxon>Viridiplantae</taxon>
        <taxon>Streptophyta</taxon>
        <taxon>Embryophyta</taxon>
        <taxon>Tracheophyta</taxon>
        <taxon>Spermatophyta</taxon>
        <taxon>Magnoliopsida</taxon>
        <taxon>eudicotyledons</taxon>
        <taxon>Gunneridae</taxon>
        <taxon>Pentapetalae</taxon>
        <taxon>rosids</taxon>
        <taxon>fabids</taxon>
        <taxon>Fabales</taxon>
        <taxon>Fabaceae</taxon>
        <taxon>Papilionoideae</taxon>
        <taxon>50 kb inversion clade</taxon>
        <taxon>NPAAA clade</taxon>
        <taxon>Hologalegina</taxon>
        <taxon>IRL clade</taxon>
        <taxon>Trifolieae</taxon>
        <taxon>Trifolium</taxon>
    </lineage>
</organism>
<dbReference type="AlphaFoldDB" id="A0A392QEC5"/>
<feature type="non-terminal residue" evidence="2">
    <location>
        <position position="90"/>
    </location>
</feature>
<accession>A0A392QEC5</accession>
<feature type="region of interest" description="Disordered" evidence="1">
    <location>
        <begin position="46"/>
        <end position="65"/>
    </location>
</feature>
<sequence>MKEEVRTPKVYKNSTNHCYKVEVREKELETTQLNSEWMEERLEVELSEPRGQTYEESVEEEEIESYTPDELLVREMDELDCQLCNMKEYE</sequence>
<evidence type="ECO:0000313" key="3">
    <source>
        <dbReference type="Proteomes" id="UP000265520"/>
    </source>
</evidence>
<proteinExistence type="predicted"/>
<keyword evidence="3" id="KW-1185">Reference proteome</keyword>
<name>A0A392QEC5_9FABA</name>
<dbReference type="EMBL" id="LXQA010129167">
    <property type="protein sequence ID" value="MCI22202.1"/>
    <property type="molecule type" value="Genomic_DNA"/>
</dbReference>
<comment type="caution">
    <text evidence="2">The sequence shown here is derived from an EMBL/GenBank/DDBJ whole genome shotgun (WGS) entry which is preliminary data.</text>
</comment>
<reference evidence="2 3" key="1">
    <citation type="journal article" date="2018" name="Front. Plant Sci.">
        <title>Red Clover (Trifolium pratense) and Zigzag Clover (T. medium) - A Picture of Genomic Similarities and Differences.</title>
        <authorList>
            <person name="Dluhosova J."/>
            <person name="Istvanek J."/>
            <person name="Nedelnik J."/>
            <person name="Repkova J."/>
        </authorList>
    </citation>
    <scope>NUCLEOTIDE SEQUENCE [LARGE SCALE GENOMIC DNA]</scope>
    <source>
        <strain evidence="3">cv. 10/8</strain>
        <tissue evidence="2">Leaf</tissue>
    </source>
</reference>